<comment type="caution">
    <text evidence="6">The sequence shown here is derived from an EMBL/GenBank/DDBJ whole genome shotgun (WGS) entry which is preliminary data.</text>
</comment>
<dbReference type="Pfam" id="PF15630">
    <property type="entry name" value="CENP-S"/>
    <property type="match status" value="1"/>
</dbReference>
<keyword evidence="4" id="KW-0238">DNA-binding</keyword>
<accession>A0ABD2MQN8</accession>
<sequence>MSLEQKAKHTVYSTSRKICREVGVLMGVEYESDALDLIAELVFKKLCYYSSDLEAFQKHAKRSIINADDVKLLVRRNNSLKELVETKHQLLLANKPQEVSSNKRKRKTTTS</sequence>
<proteinExistence type="inferred from homology"/>
<dbReference type="AlphaFoldDB" id="A0ABD2MQN8"/>
<dbReference type="GO" id="GO:0003677">
    <property type="term" value="F:DNA binding"/>
    <property type="evidence" value="ECO:0007669"/>
    <property type="project" value="UniProtKB-KW"/>
</dbReference>
<evidence type="ECO:0000313" key="7">
    <source>
        <dbReference type="Proteomes" id="UP001516400"/>
    </source>
</evidence>
<dbReference type="EMBL" id="JABFTP020000021">
    <property type="protein sequence ID" value="KAL3268564.1"/>
    <property type="molecule type" value="Genomic_DNA"/>
</dbReference>
<evidence type="ECO:0000313" key="6">
    <source>
        <dbReference type="EMBL" id="KAL3268564.1"/>
    </source>
</evidence>
<evidence type="ECO:0000256" key="5">
    <source>
        <dbReference type="ARBA" id="ARBA00023204"/>
    </source>
</evidence>
<dbReference type="PANTHER" id="PTHR22980:SF0">
    <property type="entry name" value="CENTROMERE PROTEIN S"/>
    <property type="match status" value="1"/>
</dbReference>
<evidence type="ECO:0000256" key="3">
    <source>
        <dbReference type="ARBA" id="ARBA00022763"/>
    </source>
</evidence>
<dbReference type="PANTHER" id="PTHR22980">
    <property type="entry name" value="CORTISTATIN"/>
    <property type="match status" value="1"/>
</dbReference>
<organism evidence="6 7">
    <name type="scientific">Cryptolaemus montrouzieri</name>
    <dbReference type="NCBI Taxonomy" id="559131"/>
    <lineage>
        <taxon>Eukaryota</taxon>
        <taxon>Metazoa</taxon>
        <taxon>Ecdysozoa</taxon>
        <taxon>Arthropoda</taxon>
        <taxon>Hexapoda</taxon>
        <taxon>Insecta</taxon>
        <taxon>Pterygota</taxon>
        <taxon>Neoptera</taxon>
        <taxon>Endopterygota</taxon>
        <taxon>Coleoptera</taxon>
        <taxon>Polyphaga</taxon>
        <taxon>Cucujiformia</taxon>
        <taxon>Coccinelloidea</taxon>
        <taxon>Coccinellidae</taxon>
        <taxon>Scymninae</taxon>
        <taxon>Scymnini</taxon>
        <taxon>Cryptolaemus</taxon>
    </lineage>
</organism>
<protein>
    <recommendedName>
        <fullName evidence="2">Centromere protein S</fullName>
    </recommendedName>
</protein>
<evidence type="ECO:0000256" key="1">
    <source>
        <dbReference type="ARBA" id="ARBA00006612"/>
    </source>
</evidence>
<name>A0ABD2MQN8_9CUCU</name>
<dbReference type="SUPFAM" id="SSF47113">
    <property type="entry name" value="Histone-fold"/>
    <property type="match status" value="1"/>
</dbReference>
<keyword evidence="3" id="KW-0227">DNA damage</keyword>
<dbReference type="Proteomes" id="UP001516400">
    <property type="component" value="Unassembled WGS sequence"/>
</dbReference>
<dbReference type="InterPro" id="IPR009072">
    <property type="entry name" value="Histone-fold"/>
</dbReference>
<keyword evidence="7" id="KW-1185">Reference proteome</keyword>
<gene>
    <name evidence="6" type="ORF">HHI36_007672</name>
</gene>
<evidence type="ECO:0000256" key="2">
    <source>
        <dbReference type="ARBA" id="ARBA00016400"/>
    </source>
</evidence>
<dbReference type="GO" id="GO:0006281">
    <property type="term" value="P:DNA repair"/>
    <property type="evidence" value="ECO:0007669"/>
    <property type="project" value="UniProtKB-KW"/>
</dbReference>
<dbReference type="InterPro" id="IPR029003">
    <property type="entry name" value="CENP-S/Mhf1"/>
</dbReference>
<reference evidence="6 7" key="1">
    <citation type="journal article" date="2021" name="BMC Biol.">
        <title>Horizontally acquired antibacterial genes associated with adaptive radiation of ladybird beetles.</title>
        <authorList>
            <person name="Li H.S."/>
            <person name="Tang X.F."/>
            <person name="Huang Y.H."/>
            <person name="Xu Z.Y."/>
            <person name="Chen M.L."/>
            <person name="Du X.Y."/>
            <person name="Qiu B.Y."/>
            <person name="Chen P.T."/>
            <person name="Zhang W."/>
            <person name="Slipinski A."/>
            <person name="Escalona H.E."/>
            <person name="Waterhouse R.M."/>
            <person name="Zwick A."/>
            <person name="Pang H."/>
        </authorList>
    </citation>
    <scope>NUCLEOTIDE SEQUENCE [LARGE SCALE GENOMIC DNA]</scope>
    <source>
        <strain evidence="6">SYSU2018</strain>
    </source>
</reference>
<dbReference type="CDD" id="cd22919">
    <property type="entry name" value="HFD_CENP-S"/>
    <property type="match status" value="1"/>
</dbReference>
<keyword evidence="5" id="KW-0234">DNA repair</keyword>
<comment type="similarity">
    <text evidence="1">Belongs to the TAF9 family. CENP-S/MHF1 subfamily.</text>
</comment>
<evidence type="ECO:0000256" key="4">
    <source>
        <dbReference type="ARBA" id="ARBA00023125"/>
    </source>
</evidence>
<dbReference type="Gene3D" id="1.10.20.10">
    <property type="entry name" value="Histone, subunit A"/>
    <property type="match status" value="1"/>
</dbReference>